<name>A0AAV7H1E8_DENCH</name>
<evidence type="ECO:0000313" key="2">
    <source>
        <dbReference type="EMBL" id="KAH0462100.1"/>
    </source>
</evidence>
<accession>A0AAV7H1E8</accession>
<proteinExistence type="predicted"/>
<keyword evidence="3" id="KW-1185">Reference proteome</keyword>
<reference evidence="2 3" key="1">
    <citation type="journal article" date="2021" name="Hortic Res">
        <title>Chromosome-scale assembly of the Dendrobium chrysotoxum genome enhances the understanding of orchid evolution.</title>
        <authorList>
            <person name="Zhang Y."/>
            <person name="Zhang G.Q."/>
            <person name="Zhang D."/>
            <person name="Liu X.D."/>
            <person name="Xu X.Y."/>
            <person name="Sun W.H."/>
            <person name="Yu X."/>
            <person name="Zhu X."/>
            <person name="Wang Z.W."/>
            <person name="Zhao X."/>
            <person name="Zhong W.Y."/>
            <person name="Chen H."/>
            <person name="Yin W.L."/>
            <person name="Huang T."/>
            <person name="Niu S.C."/>
            <person name="Liu Z.J."/>
        </authorList>
    </citation>
    <scope>NUCLEOTIDE SEQUENCE [LARGE SCALE GENOMIC DNA]</scope>
    <source>
        <strain evidence="2">Lindl</strain>
    </source>
</reference>
<gene>
    <name evidence="2" type="ORF">IEQ34_009675</name>
</gene>
<feature type="region of interest" description="Disordered" evidence="1">
    <location>
        <begin position="1"/>
        <end position="21"/>
    </location>
</feature>
<dbReference type="EMBL" id="JAGFBR010000009">
    <property type="protein sequence ID" value="KAH0462100.1"/>
    <property type="molecule type" value="Genomic_DNA"/>
</dbReference>
<protein>
    <recommendedName>
        <fullName evidence="4">Ubiquitin-like protease family profile domain-containing protein</fullName>
    </recommendedName>
</protein>
<sequence length="199" mass="22667">MEFASSSHTGIARRVQRQVGRKRKLVESPFITSVTKYKKTNVSLNKQPSRADIEVQPNKMNKGTDEKVPPTGLDIVEVASEAKIEAHPAKLIVDYAGRLFISNEKCIFIDNCTARDYLAYHAYKEDTTENVSHITKESVSAANLMLVPIIEKSHWTLLVGNLKIKPWHLQISHLYDEIRNSFETDIRVWPIRQIKLAPT</sequence>
<dbReference type="Proteomes" id="UP000775213">
    <property type="component" value="Unassembled WGS sequence"/>
</dbReference>
<evidence type="ECO:0008006" key="4">
    <source>
        <dbReference type="Google" id="ProtNLM"/>
    </source>
</evidence>
<dbReference type="Gene3D" id="3.40.395.10">
    <property type="entry name" value="Adenoviral Proteinase, Chain A"/>
    <property type="match status" value="1"/>
</dbReference>
<dbReference type="AlphaFoldDB" id="A0AAV7H1E8"/>
<comment type="caution">
    <text evidence="2">The sequence shown here is derived from an EMBL/GenBank/DDBJ whole genome shotgun (WGS) entry which is preliminary data.</text>
</comment>
<organism evidence="2 3">
    <name type="scientific">Dendrobium chrysotoxum</name>
    <name type="common">Orchid</name>
    <dbReference type="NCBI Taxonomy" id="161865"/>
    <lineage>
        <taxon>Eukaryota</taxon>
        <taxon>Viridiplantae</taxon>
        <taxon>Streptophyta</taxon>
        <taxon>Embryophyta</taxon>
        <taxon>Tracheophyta</taxon>
        <taxon>Spermatophyta</taxon>
        <taxon>Magnoliopsida</taxon>
        <taxon>Liliopsida</taxon>
        <taxon>Asparagales</taxon>
        <taxon>Orchidaceae</taxon>
        <taxon>Epidendroideae</taxon>
        <taxon>Malaxideae</taxon>
        <taxon>Dendrobiinae</taxon>
        <taxon>Dendrobium</taxon>
    </lineage>
</organism>
<evidence type="ECO:0000256" key="1">
    <source>
        <dbReference type="SAM" id="MobiDB-lite"/>
    </source>
</evidence>
<evidence type="ECO:0000313" key="3">
    <source>
        <dbReference type="Proteomes" id="UP000775213"/>
    </source>
</evidence>